<proteinExistence type="predicted"/>
<organism evidence="2 3">
    <name type="scientific">Tritrichomonas musculus</name>
    <dbReference type="NCBI Taxonomy" id="1915356"/>
    <lineage>
        <taxon>Eukaryota</taxon>
        <taxon>Metamonada</taxon>
        <taxon>Parabasalia</taxon>
        <taxon>Tritrichomonadida</taxon>
        <taxon>Tritrichomonadidae</taxon>
        <taxon>Tritrichomonas</taxon>
    </lineage>
</organism>
<dbReference type="PANTHER" id="PTHR24121:SF21">
    <property type="entry name" value="ANKYRIN REPEAT FAMILY PROTEIN"/>
    <property type="match status" value="1"/>
</dbReference>
<dbReference type="SUPFAM" id="SSF48403">
    <property type="entry name" value="Ankyrin repeat"/>
    <property type="match status" value="1"/>
</dbReference>
<evidence type="ECO:0000313" key="3">
    <source>
        <dbReference type="Proteomes" id="UP001470230"/>
    </source>
</evidence>
<keyword evidence="1" id="KW-0040">ANK repeat</keyword>
<name>A0ABR2JSQ5_9EUKA</name>
<evidence type="ECO:0000256" key="1">
    <source>
        <dbReference type="PROSITE-ProRule" id="PRU00023"/>
    </source>
</evidence>
<comment type="caution">
    <text evidence="2">The sequence shown here is derived from an EMBL/GenBank/DDBJ whole genome shotgun (WGS) entry which is preliminary data.</text>
</comment>
<dbReference type="EMBL" id="JAPFFF010000010">
    <property type="protein sequence ID" value="KAK8881653.1"/>
    <property type="molecule type" value="Genomic_DNA"/>
</dbReference>
<gene>
    <name evidence="2" type="ORF">M9Y10_004397</name>
</gene>
<dbReference type="Pfam" id="PF12796">
    <property type="entry name" value="Ank_2"/>
    <property type="match status" value="2"/>
</dbReference>
<dbReference type="Proteomes" id="UP001470230">
    <property type="component" value="Unassembled WGS sequence"/>
</dbReference>
<protein>
    <recommendedName>
        <fullName evidence="4">DUF3447 domain-containing protein</fullName>
    </recommendedName>
</protein>
<feature type="repeat" description="ANK" evidence="1">
    <location>
        <begin position="409"/>
        <end position="442"/>
    </location>
</feature>
<evidence type="ECO:0000313" key="2">
    <source>
        <dbReference type="EMBL" id="KAK8881653.1"/>
    </source>
</evidence>
<accession>A0ABR2JSQ5</accession>
<dbReference type="InterPro" id="IPR036770">
    <property type="entry name" value="Ankyrin_rpt-contain_sf"/>
</dbReference>
<sequence>MIKIDYFIINIIQSEKYKKKNYPSYFAPEIAGDDKNQVSDELFNKDPELFEEYRKNGENTDEIAVLIRKDLIDEFITYVSQKEYPLNSKIEDSLFETNSYLLKKGATLIQYAAFYGSIQIFKYLQKNGAKLSPSIWFYAIHGDSAEIISILNENQIKPIDETYCQCFYESVKCHHNEMAVYIMKNFITNKSELNNNELFFKYYNLKYIECNEIETKSLFFIAIKYEYAYLVKIILETTDIDANSTTETFSDCKPAFDLKSLMRPDYKIKEIKTPLVIAAEKGSIEVAKLLLANENIDVNKAEQCYSQETQMHNRDGKYPLFYSCNSPLTIAIEKGYIEIAKLLLSHPQIDVNFNHKIEDNDNDNIDVKSALILAIENEELDIVKLLLANPKIDVNARSIKKKAYEKDYDEKTPLYFAIQKGNIEIIKEILKSNDFDVNSSQLIKVSYPYEEGNDPTTKTLISALNLATEQSNLDIVNLLLSHPKISLNEQSTKCLKYMSKMSSFVEYKMGGGWSYIMPLINKVMNNPGNDFKLLETVNYPALCFAISHKEFDIAKAILSSEQCDVNADMTRSSHAIEEKEWSALAETKIPALCFAIDSNNS</sequence>
<dbReference type="Gene3D" id="1.25.40.20">
    <property type="entry name" value="Ankyrin repeat-containing domain"/>
    <property type="match status" value="4"/>
</dbReference>
<evidence type="ECO:0008006" key="4">
    <source>
        <dbReference type="Google" id="ProtNLM"/>
    </source>
</evidence>
<dbReference type="InterPro" id="IPR002110">
    <property type="entry name" value="Ankyrin_rpt"/>
</dbReference>
<reference evidence="2 3" key="1">
    <citation type="submission" date="2024-04" db="EMBL/GenBank/DDBJ databases">
        <title>Tritrichomonas musculus Genome.</title>
        <authorList>
            <person name="Alves-Ferreira E."/>
            <person name="Grigg M."/>
            <person name="Lorenzi H."/>
            <person name="Galac M."/>
        </authorList>
    </citation>
    <scope>NUCLEOTIDE SEQUENCE [LARGE SCALE GENOMIC DNA]</scope>
    <source>
        <strain evidence="2 3">EAF2021</strain>
    </source>
</reference>
<keyword evidence="3" id="KW-1185">Reference proteome</keyword>
<dbReference type="PROSITE" id="PS50088">
    <property type="entry name" value="ANK_REPEAT"/>
    <property type="match status" value="1"/>
</dbReference>
<dbReference type="SMART" id="SM00248">
    <property type="entry name" value="ANK"/>
    <property type="match status" value="9"/>
</dbReference>
<dbReference type="PANTHER" id="PTHR24121">
    <property type="entry name" value="NO MECHANORECEPTOR POTENTIAL C, ISOFORM D-RELATED"/>
    <property type="match status" value="1"/>
</dbReference>